<protein>
    <recommendedName>
        <fullName evidence="5">Vezatin</fullName>
    </recommendedName>
</protein>
<keyword evidence="1" id="KW-0175">Coiled coil</keyword>
<evidence type="ECO:0000313" key="4">
    <source>
        <dbReference type="Proteomes" id="UP001642484"/>
    </source>
</evidence>
<evidence type="ECO:0000256" key="1">
    <source>
        <dbReference type="SAM" id="Coils"/>
    </source>
</evidence>
<feature type="coiled-coil region" evidence="1">
    <location>
        <begin position="260"/>
        <end position="287"/>
    </location>
</feature>
<evidence type="ECO:0008006" key="5">
    <source>
        <dbReference type="Google" id="ProtNLM"/>
    </source>
</evidence>
<reference evidence="3 4" key="1">
    <citation type="submission" date="2024-02" db="EMBL/GenBank/DDBJ databases">
        <authorList>
            <person name="Chen Y."/>
            <person name="Shah S."/>
            <person name="Dougan E. K."/>
            <person name="Thang M."/>
            <person name="Chan C."/>
        </authorList>
    </citation>
    <scope>NUCLEOTIDE SEQUENCE [LARGE SCALE GENOMIC DNA]</scope>
</reference>
<sequence length="693" mass="75749">MEAAVDRPTARQPLWLKVDRAVQRAARVESARMRCALEASDPDQLQAMMTWWMARDPSAASSGGNATARLLQENSSVEEAGEGETLGALLFSERLHRRFPYVSFYGPDDYAVGGSVSEASGPGLEFERLQQALQQNLQALQDLRSRLAPYQESSRSSLFWTWSDVVNVATRFREALCFPAKAAKAAAGGLNRLDEVDLSDSLAEFSTISGLFLAALVAMVGSGTAVLMHRWGWAMGLLAFGCANSVLLQNYSRLHLPHVRRRLELRLKELSHQKDALLKDVQQVQRASRKTGMVQVRAHIFLQSVNVIRNMDYLARCIKTEVQRLSSESKARKAQLPRRLAASGLQLLLALLPHSSPLWQEEALQGEPCHELASVIFARRALRGVAHEGGPAALLSRSYEDSRKRLWLLFRMVHLSSAIPTEVQGKLSALMDSYLRPVLVERRLPTGYCQALDRGLNTQAMLEDEEPEQETGGTAAASSARVPPRERSKEGSPKARGRSSDCEEAAESEDTFSFVASTASQSKVSNSSGHRLGSDTSKAVRRLFATRGDLLQVLKRLPPQALVSQAGCSTQIEGILRGICTSVVVGVSPELVHQGPGSPMLVGLGVGYRYGKGYGLPSGQSTLELSVAVPTPGGPKELSLPFPQLADTEPSSLDALQAWSDLSAALPLRFNDAALRVRRRNLKKAKETLRSLR</sequence>
<dbReference type="Proteomes" id="UP001642484">
    <property type="component" value="Unassembled WGS sequence"/>
</dbReference>
<keyword evidence="4" id="KW-1185">Reference proteome</keyword>
<organism evidence="3 4">
    <name type="scientific">Durusdinium trenchii</name>
    <dbReference type="NCBI Taxonomy" id="1381693"/>
    <lineage>
        <taxon>Eukaryota</taxon>
        <taxon>Sar</taxon>
        <taxon>Alveolata</taxon>
        <taxon>Dinophyceae</taxon>
        <taxon>Suessiales</taxon>
        <taxon>Symbiodiniaceae</taxon>
        <taxon>Durusdinium</taxon>
    </lineage>
</organism>
<proteinExistence type="predicted"/>
<feature type="region of interest" description="Disordered" evidence="2">
    <location>
        <begin position="463"/>
        <end position="507"/>
    </location>
</feature>
<gene>
    <name evidence="3" type="ORF">CCMP2556_LOCUS1237</name>
</gene>
<evidence type="ECO:0000313" key="3">
    <source>
        <dbReference type="EMBL" id="CAK8988352.1"/>
    </source>
</evidence>
<name>A0ABP0HER4_9DINO</name>
<dbReference type="EMBL" id="CAXAMN010000414">
    <property type="protein sequence ID" value="CAK8988352.1"/>
    <property type="molecule type" value="Genomic_DNA"/>
</dbReference>
<evidence type="ECO:0000256" key="2">
    <source>
        <dbReference type="SAM" id="MobiDB-lite"/>
    </source>
</evidence>
<accession>A0ABP0HER4</accession>
<comment type="caution">
    <text evidence="3">The sequence shown here is derived from an EMBL/GenBank/DDBJ whole genome shotgun (WGS) entry which is preliminary data.</text>
</comment>
<feature type="compositionally biased region" description="Basic and acidic residues" evidence="2">
    <location>
        <begin position="483"/>
        <end position="501"/>
    </location>
</feature>